<gene>
    <name evidence="2" type="ORF">OSB04_015588</name>
</gene>
<feature type="transmembrane region" description="Helical" evidence="1">
    <location>
        <begin position="172"/>
        <end position="193"/>
    </location>
</feature>
<keyword evidence="3" id="KW-1185">Reference proteome</keyword>
<accession>A0AA38TJC3</accession>
<keyword evidence="1" id="KW-0472">Membrane</keyword>
<protein>
    <submittedName>
        <fullName evidence="2">Uncharacterized protein</fullName>
    </submittedName>
</protein>
<sequence length="197" mass="21938">MGGSTGMTVAAVKPPADAGRDDVYVAAVPLTATRGPPQLLMSTAYSLRLSWDLQHFMVLSTSPLLPSQVLVFDFQPQEPESIYTALGVLSGKKIPGVLQMRKMKKLPKTKCWMVGSCNVDVVDAIHKFNNDWDTDLIVGQHDCRHYTNGTKIAVTLLKNHGDLDCQLGIMRVYFFFLINYLFCPMMIIATLFIRDIP</sequence>
<dbReference type="EMBL" id="JARYMX010000004">
    <property type="protein sequence ID" value="KAJ9551543.1"/>
    <property type="molecule type" value="Genomic_DNA"/>
</dbReference>
<keyword evidence="1" id="KW-1133">Transmembrane helix</keyword>
<evidence type="ECO:0000256" key="1">
    <source>
        <dbReference type="SAM" id="Phobius"/>
    </source>
</evidence>
<comment type="caution">
    <text evidence="2">The sequence shown here is derived from an EMBL/GenBank/DDBJ whole genome shotgun (WGS) entry which is preliminary data.</text>
</comment>
<dbReference type="PANTHER" id="PTHR36342:SF1">
    <property type="entry name" value="PTB DOMAIN ENGULFMENT ADAPTER"/>
    <property type="match status" value="1"/>
</dbReference>
<name>A0AA38TJC3_9ASTR</name>
<dbReference type="AlphaFoldDB" id="A0AA38TJC3"/>
<reference evidence="2" key="1">
    <citation type="submission" date="2023-03" db="EMBL/GenBank/DDBJ databases">
        <title>Chromosome-scale reference genome and RAD-based genetic map of yellow starthistle (Centaurea solstitialis) reveal putative structural variation and QTLs associated with invader traits.</title>
        <authorList>
            <person name="Reatini B."/>
            <person name="Cang F.A."/>
            <person name="Jiang Q."/>
            <person name="Mckibben M.T.W."/>
            <person name="Barker M.S."/>
            <person name="Rieseberg L.H."/>
            <person name="Dlugosch K.M."/>
        </authorList>
    </citation>
    <scope>NUCLEOTIDE SEQUENCE</scope>
    <source>
        <strain evidence="2">CAN-66</strain>
        <tissue evidence="2">Leaf</tissue>
    </source>
</reference>
<dbReference type="PANTHER" id="PTHR36342">
    <property type="entry name" value="PTB DOMAIN ENGULFMENT ADAPTER"/>
    <property type="match status" value="1"/>
</dbReference>
<proteinExistence type="predicted"/>
<keyword evidence="1" id="KW-0812">Transmembrane</keyword>
<evidence type="ECO:0000313" key="3">
    <source>
        <dbReference type="Proteomes" id="UP001172457"/>
    </source>
</evidence>
<evidence type="ECO:0000313" key="2">
    <source>
        <dbReference type="EMBL" id="KAJ9551543.1"/>
    </source>
</evidence>
<organism evidence="2 3">
    <name type="scientific">Centaurea solstitialis</name>
    <name type="common">yellow star-thistle</name>
    <dbReference type="NCBI Taxonomy" id="347529"/>
    <lineage>
        <taxon>Eukaryota</taxon>
        <taxon>Viridiplantae</taxon>
        <taxon>Streptophyta</taxon>
        <taxon>Embryophyta</taxon>
        <taxon>Tracheophyta</taxon>
        <taxon>Spermatophyta</taxon>
        <taxon>Magnoliopsida</taxon>
        <taxon>eudicotyledons</taxon>
        <taxon>Gunneridae</taxon>
        <taxon>Pentapetalae</taxon>
        <taxon>asterids</taxon>
        <taxon>campanulids</taxon>
        <taxon>Asterales</taxon>
        <taxon>Asteraceae</taxon>
        <taxon>Carduoideae</taxon>
        <taxon>Cardueae</taxon>
        <taxon>Centaureinae</taxon>
        <taxon>Centaurea</taxon>
    </lineage>
</organism>
<dbReference type="Proteomes" id="UP001172457">
    <property type="component" value="Chromosome 4"/>
</dbReference>